<feature type="domain" description="DUF4476" evidence="2">
    <location>
        <begin position="238"/>
        <end position="327"/>
    </location>
</feature>
<dbReference type="Proteomes" id="UP001336835">
    <property type="component" value="Unassembled WGS sequence"/>
</dbReference>
<keyword evidence="1" id="KW-0732">Signal</keyword>
<dbReference type="EMBL" id="JAZDQT010000003">
    <property type="protein sequence ID" value="MEE1946811.1"/>
    <property type="molecule type" value="Genomic_DNA"/>
</dbReference>
<gene>
    <name evidence="3" type="ORF">VRU48_16925</name>
</gene>
<name>A0ABU7IBZ3_9SPHI</name>
<feature type="chain" id="PRO_5045648305" evidence="1">
    <location>
        <begin position="20"/>
        <end position="331"/>
    </location>
</feature>
<evidence type="ECO:0000313" key="4">
    <source>
        <dbReference type="Proteomes" id="UP001336835"/>
    </source>
</evidence>
<dbReference type="InterPro" id="IPR028011">
    <property type="entry name" value="DUF4476"/>
</dbReference>
<evidence type="ECO:0000313" key="3">
    <source>
        <dbReference type="EMBL" id="MEE1946811.1"/>
    </source>
</evidence>
<evidence type="ECO:0000259" key="2">
    <source>
        <dbReference type="Pfam" id="PF14771"/>
    </source>
</evidence>
<dbReference type="RefSeq" id="WP_330109101.1">
    <property type="nucleotide sequence ID" value="NZ_JAZDQT010000003.1"/>
</dbReference>
<keyword evidence="4" id="KW-1185">Reference proteome</keyword>
<dbReference type="Pfam" id="PF14771">
    <property type="entry name" value="DUF4476"/>
    <property type="match status" value="2"/>
</dbReference>
<organism evidence="3 4">
    <name type="scientific">Pedobacter albus</name>
    <dbReference type="NCBI Taxonomy" id="3113905"/>
    <lineage>
        <taxon>Bacteria</taxon>
        <taxon>Pseudomonadati</taxon>
        <taxon>Bacteroidota</taxon>
        <taxon>Sphingobacteriia</taxon>
        <taxon>Sphingobacteriales</taxon>
        <taxon>Sphingobacteriaceae</taxon>
        <taxon>Pedobacter</taxon>
    </lineage>
</organism>
<sequence>MKKIILLALALWSAQLAFAQSNRTKAEVFIEVEDRGAFTVYLDNEFVGSTNGRFRFYDVYNASPTLSIVQGNKKIYSGRINVRPDERIVFSYSIRQGLRQTKELNLYRNRQYALDDFDDYAGAYNTGIVSPTRPGNTNVANFENLAAMVKKEAFDDAKTNVILAYTTNNRLYTDQLATLLQGFTTDDKKLSLAKSLWPLIGDPQQYFSLANSFTFMNTKDEFLNFIKNNPSSRQARGMDVVTFEQLRNQIKRESFDDNKTKLLQVTFQSSALSTAQLAELLKLYSFEDKALACAKLAYPYIADPQRYFTLKDVFTFKSNQDALLDFLRRQQ</sequence>
<evidence type="ECO:0000256" key="1">
    <source>
        <dbReference type="SAM" id="SignalP"/>
    </source>
</evidence>
<comment type="caution">
    <text evidence="3">The sequence shown here is derived from an EMBL/GenBank/DDBJ whole genome shotgun (WGS) entry which is preliminary data.</text>
</comment>
<feature type="domain" description="DUF4476" evidence="2">
    <location>
        <begin position="139"/>
        <end position="226"/>
    </location>
</feature>
<feature type="signal peptide" evidence="1">
    <location>
        <begin position="1"/>
        <end position="19"/>
    </location>
</feature>
<accession>A0ABU7IBZ3</accession>
<protein>
    <submittedName>
        <fullName evidence="3">DUF4476 domain-containing protein</fullName>
    </submittedName>
</protein>
<reference evidence="3 4" key="1">
    <citation type="submission" date="2024-01" db="EMBL/GenBank/DDBJ databases">
        <title>Pedobacter sp. nov., isolated from fresh soil.</title>
        <authorList>
            <person name="Le N.T.T."/>
        </authorList>
    </citation>
    <scope>NUCLEOTIDE SEQUENCE [LARGE SCALE GENOMIC DNA]</scope>
    <source>
        <strain evidence="3 4">KR3-3</strain>
    </source>
</reference>
<proteinExistence type="predicted"/>